<dbReference type="EMBL" id="JBBUTG010000034">
    <property type="protein sequence ID" value="MEK8034740.1"/>
    <property type="molecule type" value="Genomic_DNA"/>
</dbReference>
<protein>
    <submittedName>
        <fullName evidence="1">Uncharacterized protein</fullName>
    </submittedName>
</protein>
<dbReference type="Proteomes" id="UP001371218">
    <property type="component" value="Unassembled WGS sequence"/>
</dbReference>
<name>A0ABU9C0X4_9BURK</name>
<dbReference type="RefSeq" id="WP_341429170.1">
    <property type="nucleotide sequence ID" value="NZ_JBBUTG010000034.1"/>
</dbReference>
<reference evidence="1 2" key="1">
    <citation type="submission" date="2024-04" db="EMBL/GenBank/DDBJ databases">
        <title>Novel species of the genus Ideonella isolated from streams.</title>
        <authorList>
            <person name="Lu H."/>
        </authorList>
    </citation>
    <scope>NUCLEOTIDE SEQUENCE [LARGE SCALE GENOMIC DNA]</scope>
    <source>
        <strain evidence="1 2">DXS29W</strain>
    </source>
</reference>
<proteinExistence type="predicted"/>
<comment type="caution">
    <text evidence="1">The sequence shown here is derived from an EMBL/GenBank/DDBJ whole genome shotgun (WGS) entry which is preliminary data.</text>
</comment>
<accession>A0ABU9C0X4</accession>
<gene>
    <name evidence="1" type="ORF">AACH06_28310</name>
</gene>
<organism evidence="1 2">
    <name type="scientific">Ideonella lacteola</name>
    <dbReference type="NCBI Taxonomy" id="2984193"/>
    <lineage>
        <taxon>Bacteria</taxon>
        <taxon>Pseudomonadati</taxon>
        <taxon>Pseudomonadota</taxon>
        <taxon>Betaproteobacteria</taxon>
        <taxon>Burkholderiales</taxon>
        <taxon>Sphaerotilaceae</taxon>
        <taxon>Ideonella</taxon>
    </lineage>
</organism>
<keyword evidence="2" id="KW-1185">Reference proteome</keyword>
<sequence length="48" mass="5760">MERYRAVILAPRGWHFYFYKREAMGTRPGLMKPVVFFSVCQRLRLALP</sequence>
<evidence type="ECO:0000313" key="2">
    <source>
        <dbReference type="Proteomes" id="UP001371218"/>
    </source>
</evidence>
<evidence type="ECO:0000313" key="1">
    <source>
        <dbReference type="EMBL" id="MEK8034740.1"/>
    </source>
</evidence>